<dbReference type="Pfam" id="PF04445">
    <property type="entry name" value="SAM_MT"/>
    <property type="match status" value="1"/>
</dbReference>
<accession>A0A4R2LN83</accession>
<dbReference type="Gene3D" id="3.40.50.150">
    <property type="entry name" value="Vaccinia Virus protein VP39"/>
    <property type="match status" value="1"/>
</dbReference>
<dbReference type="AlphaFoldDB" id="A0A4R2LN83"/>
<keyword evidence="1" id="KW-0949">S-adenosyl-L-methionine</keyword>
<dbReference type="GO" id="GO:0008990">
    <property type="term" value="F:rRNA (guanine-N2-)-methyltransferase activity"/>
    <property type="evidence" value="ECO:0007669"/>
    <property type="project" value="UniProtKB-UniRule"/>
</dbReference>
<feature type="binding site" evidence="1">
    <location>
        <position position="177"/>
    </location>
    <ligand>
        <name>S-adenosyl-L-methionine</name>
        <dbReference type="ChEBI" id="CHEBI:59789"/>
    </ligand>
</feature>
<keyword evidence="1" id="KW-0963">Cytoplasm</keyword>
<proteinExistence type="inferred from homology"/>
<feature type="binding site" evidence="1">
    <location>
        <begin position="105"/>
        <end position="106"/>
    </location>
    <ligand>
        <name>S-adenosyl-L-methionine</name>
        <dbReference type="ChEBI" id="CHEBI:59789"/>
    </ligand>
</feature>
<keyword evidence="1" id="KW-0698">rRNA processing</keyword>
<comment type="caution">
    <text evidence="1">Lacks conserved residue(s) required for the propagation of feature annotation.</text>
</comment>
<dbReference type="PANTHER" id="PTHR36112">
    <property type="entry name" value="RIBOSOMAL RNA SMALL SUBUNIT METHYLTRANSFERASE J"/>
    <property type="match status" value="1"/>
</dbReference>
<feature type="binding site" evidence="1">
    <location>
        <begin position="121"/>
        <end position="122"/>
    </location>
    <ligand>
        <name>S-adenosyl-L-methionine</name>
        <dbReference type="ChEBI" id="CHEBI:59789"/>
    </ligand>
</feature>
<feature type="signal peptide" evidence="2">
    <location>
        <begin position="1"/>
        <end position="20"/>
    </location>
</feature>
<dbReference type="InterPro" id="IPR029063">
    <property type="entry name" value="SAM-dependent_MTases_sf"/>
</dbReference>
<keyword evidence="2" id="KW-0732">Signal</keyword>
<keyword evidence="4" id="KW-1185">Reference proteome</keyword>
<dbReference type="HAMAP" id="MF_01523">
    <property type="entry name" value="16SrRNA_methyltr_J"/>
    <property type="match status" value="1"/>
</dbReference>
<evidence type="ECO:0000313" key="4">
    <source>
        <dbReference type="Proteomes" id="UP000295765"/>
    </source>
</evidence>
<comment type="caution">
    <text evidence="3">The sequence shown here is derived from an EMBL/GenBank/DDBJ whole genome shotgun (WGS) entry which is preliminary data.</text>
</comment>
<evidence type="ECO:0000256" key="1">
    <source>
        <dbReference type="HAMAP-Rule" id="MF_01523"/>
    </source>
</evidence>
<gene>
    <name evidence="1" type="primary">rsmJ</name>
    <name evidence="3" type="ORF">EV699_111116</name>
</gene>
<feature type="chain" id="PRO_5020631938" description="Ribosomal RNA small subunit methyltransferase J" evidence="2">
    <location>
        <begin position="21"/>
        <end position="259"/>
    </location>
</feature>
<organism evidence="3 4">
    <name type="scientific">Plasticicumulans lactativorans</name>
    <dbReference type="NCBI Taxonomy" id="1133106"/>
    <lineage>
        <taxon>Bacteria</taxon>
        <taxon>Pseudomonadati</taxon>
        <taxon>Pseudomonadota</taxon>
        <taxon>Gammaproteobacteria</taxon>
        <taxon>Candidatus Competibacteraceae</taxon>
        <taxon>Plasticicumulans</taxon>
    </lineage>
</organism>
<dbReference type="GO" id="GO:0005737">
    <property type="term" value="C:cytoplasm"/>
    <property type="evidence" value="ECO:0007669"/>
    <property type="project" value="UniProtKB-SubCell"/>
</dbReference>
<reference evidence="3 4" key="1">
    <citation type="submission" date="2019-03" db="EMBL/GenBank/DDBJ databases">
        <title>Genomic Encyclopedia of Type Strains, Phase IV (KMG-IV): sequencing the most valuable type-strain genomes for metagenomic binning, comparative biology and taxonomic classification.</title>
        <authorList>
            <person name="Goeker M."/>
        </authorList>
    </citation>
    <scope>NUCLEOTIDE SEQUENCE [LARGE SCALE GENOMIC DNA]</scope>
    <source>
        <strain evidence="3 4">DSM 25287</strain>
    </source>
</reference>
<comment type="function">
    <text evidence="1">Specifically methylates the guanosine in position 1516 of 16S rRNA.</text>
</comment>
<dbReference type="SUPFAM" id="SSF53335">
    <property type="entry name" value="S-adenosyl-L-methionine-dependent methyltransferases"/>
    <property type="match status" value="1"/>
</dbReference>
<dbReference type="OrthoDB" id="3191794at2"/>
<keyword evidence="1 3" id="KW-0489">Methyltransferase</keyword>
<sequence length="259" mass="26976">MHLVVTAASPALAATAAALAARYRLPFAAAAATAHAFALVLDDNGLALVAGGPDAPGPIRVDWSGGASAHRRRFGGGRGQPLARAVGLKHGACPTVVDATAGLGRDAFVLASLGCEVRLVERSAAIAALLEDGLRRAAADAGIGDWVRARLRLVHADAARWLATLPATEAPDVVYLDPMYPHRRGSALVKKEMRQFRALLGDDPDADALLAPALACARRRVVVKRPRQAEPLAGRAPSFEIASPNTRYDVYVIAALPGA</sequence>
<comment type="catalytic activity">
    <reaction evidence="1">
        <text>guanosine(1516) in 16S rRNA + S-adenosyl-L-methionine = N(2)-methylguanosine(1516) in 16S rRNA + S-adenosyl-L-homocysteine + H(+)</text>
        <dbReference type="Rhea" id="RHEA:43220"/>
        <dbReference type="Rhea" id="RHEA-COMP:10412"/>
        <dbReference type="Rhea" id="RHEA-COMP:10413"/>
        <dbReference type="ChEBI" id="CHEBI:15378"/>
        <dbReference type="ChEBI" id="CHEBI:57856"/>
        <dbReference type="ChEBI" id="CHEBI:59789"/>
        <dbReference type="ChEBI" id="CHEBI:74269"/>
        <dbReference type="ChEBI" id="CHEBI:74481"/>
        <dbReference type="EC" id="2.1.1.242"/>
    </reaction>
</comment>
<comment type="similarity">
    <text evidence="1">Belongs to the methyltransferase superfamily. RsmJ family.</text>
</comment>
<dbReference type="EC" id="2.1.1.242" evidence="1"/>
<dbReference type="EMBL" id="SLWY01000011">
    <property type="protein sequence ID" value="TCO80915.1"/>
    <property type="molecule type" value="Genomic_DNA"/>
</dbReference>
<dbReference type="InterPro" id="IPR007536">
    <property type="entry name" value="16SrRNA_methylTrfase_J"/>
</dbReference>
<name>A0A4R2LN83_9GAMM</name>
<comment type="subcellular location">
    <subcellularLocation>
        <location evidence="1">Cytoplasm</location>
    </subcellularLocation>
</comment>
<dbReference type="CDD" id="cd02440">
    <property type="entry name" value="AdoMet_MTases"/>
    <property type="match status" value="1"/>
</dbReference>
<evidence type="ECO:0000256" key="2">
    <source>
        <dbReference type="SAM" id="SignalP"/>
    </source>
</evidence>
<dbReference type="PANTHER" id="PTHR36112:SF1">
    <property type="entry name" value="RIBOSOMAL RNA SMALL SUBUNIT METHYLTRANSFERASE J"/>
    <property type="match status" value="1"/>
</dbReference>
<evidence type="ECO:0000313" key="3">
    <source>
        <dbReference type="EMBL" id="TCO80915.1"/>
    </source>
</evidence>
<protein>
    <recommendedName>
        <fullName evidence="1">Ribosomal RNA small subunit methyltransferase J</fullName>
        <ecNumber evidence="1">2.1.1.242</ecNumber>
    </recommendedName>
    <alternativeName>
        <fullName evidence="1">16S rRNA m2G1516 methyltransferase</fullName>
    </alternativeName>
    <alternativeName>
        <fullName evidence="1">rRNA (guanine-N(2)-)-methyltransferase</fullName>
    </alternativeName>
</protein>
<dbReference type="RefSeq" id="WP_132542701.1">
    <property type="nucleotide sequence ID" value="NZ_SLWY01000011.1"/>
</dbReference>
<dbReference type="Proteomes" id="UP000295765">
    <property type="component" value="Unassembled WGS sequence"/>
</dbReference>
<keyword evidence="1 3" id="KW-0808">Transferase</keyword>